<reference evidence="11 12" key="1">
    <citation type="journal article" date="2018" name="Nat. Genet.">
        <title>The Rosa genome provides new insights in the design of modern roses.</title>
        <authorList>
            <person name="Bendahmane M."/>
        </authorList>
    </citation>
    <scope>NUCLEOTIDE SEQUENCE [LARGE SCALE GENOMIC DNA]</scope>
    <source>
        <strain evidence="12">cv. Old Blush</strain>
    </source>
</reference>
<dbReference type="PANTHER" id="PTHR31983">
    <property type="entry name" value="ENDO-1,3(4)-BETA-GLUCANASE 1"/>
    <property type="match status" value="1"/>
</dbReference>
<feature type="compositionally biased region" description="Basic and acidic residues" evidence="9">
    <location>
        <begin position="37"/>
        <end position="46"/>
    </location>
</feature>
<keyword evidence="5" id="KW-0119">Carbohydrate metabolism</keyword>
<keyword evidence="6" id="KW-0326">Glycosidase</keyword>
<evidence type="ECO:0000256" key="6">
    <source>
        <dbReference type="ARBA" id="ARBA00023295"/>
    </source>
</evidence>
<comment type="caution">
    <text evidence="11">The sequence shown here is derived from an EMBL/GenBank/DDBJ whole genome shotgun (WGS) entry which is preliminary data.</text>
</comment>
<dbReference type="Pfam" id="PF17652">
    <property type="entry name" value="Glyco_hydro81C"/>
    <property type="match status" value="1"/>
</dbReference>
<dbReference type="InterPro" id="IPR005200">
    <property type="entry name" value="Endo-beta-glucanase"/>
</dbReference>
<dbReference type="AlphaFoldDB" id="A0A2P6R2D1"/>
<protein>
    <recommendedName>
        <fullName evidence="3">glucan endo-1,3-beta-D-glucosidase</fullName>
        <ecNumber evidence="3">3.2.1.39</ecNumber>
    </recommendedName>
</protein>
<evidence type="ECO:0000256" key="1">
    <source>
        <dbReference type="ARBA" id="ARBA00000382"/>
    </source>
</evidence>
<dbReference type="GO" id="GO:0042973">
    <property type="term" value="F:glucan endo-1,3-beta-D-glucosidase activity"/>
    <property type="evidence" value="ECO:0007669"/>
    <property type="project" value="UniProtKB-EC"/>
</dbReference>
<keyword evidence="4" id="KW-0378">Hydrolase</keyword>
<comment type="similarity">
    <text evidence="2">Belongs to the glycosyl hydrolase 81 family.</text>
</comment>
<proteinExistence type="inferred from homology"/>
<dbReference type="GO" id="GO:0071555">
    <property type="term" value="P:cell wall organization"/>
    <property type="evidence" value="ECO:0007669"/>
    <property type="project" value="UniProtKB-KW"/>
</dbReference>
<keyword evidence="8" id="KW-0624">Polysaccharide degradation</keyword>
<evidence type="ECO:0000256" key="4">
    <source>
        <dbReference type="ARBA" id="ARBA00022801"/>
    </source>
</evidence>
<dbReference type="Proteomes" id="UP000238479">
    <property type="component" value="Chromosome 4"/>
</dbReference>
<evidence type="ECO:0000256" key="9">
    <source>
        <dbReference type="SAM" id="MobiDB-lite"/>
    </source>
</evidence>
<evidence type="ECO:0000256" key="8">
    <source>
        <dbReference type="ARBA" id="ARBA00023326"/>
    </source>
</evidence>
<comment type="catalytic activity">
    <reaction evidence="1">
        <text>Hydrolysis of (1-&gt;3)-beta-D-glucosidic linkages in (1-&gt;3)-beta-D-glucans.</text>
        <dbReference type="EC" id="3.2.1.39"/>
    </reaction>
</comment>
<accession>A0A2P6R2D1</accession>
<dbReference type="PANTHER" id="PTHR31983:SF0">
    <property type="entry name" value="GLUCAN ENDO-1,3-BETA-D-GLUCOSIDASE 2"/>
    <property type="match status" value="1"/>
</dbReference>
<keyword evidence="7" id="KW-0961">Cell wall biogenesis/degradation</keyword>
<feature type="region of interest" description="Disordered" evidence="9">
    <location>
        <begin position="22"/>
        <end position="64"/>
    </location>
</feature>
<evidence type="ECO:0000256" key="7">
    <source>
        <dbReference type="ARBA" id="ARBA00023316"/>
    </source>
</evidence>
<keyword evidence="12" id="KW-1185">Reference proteome</keyword>
<feature type="domain" description="Glycosyl hydrolase family 81 C-terminal" evidence="10">
    <location>
        <begin position="589"/>
        <end position="697"/>
    </location>
</feature>
<evidence type="ECO:0000259" key="10">
    <source>
        <dbReference type="Pfam" id="PF17652"/>
    </source>
</evidence>
<organism evidence="11 12">
    <name type="scientific">Rosa chinensis</name>
    <name type="common">China rose</name>
    <dbReference type="NCBI Taxonomy" id="74649"/>
    <lineage>
        <taxon>Eukaryota</taxon>
        <taxon>Viridiplantae</taxon>
        <taxon>Streptophyta</taxon>
        <taxon>Embryophyta</taxon>
        <taxon>Tracheophyta</taxon>
        <taxon>Spermatophyta</taxon>
        <taxon>Magnoliopsida</taxon>
        <taxon>eudicotyledons</taxon>
        <taxon>Gunneridae</taxon>
        <taxon>Pentapetalae</taxon>
        <taxon>rosids</taxon>
        <taxon>fabids</taxon>
        <taxon>Rosales</taxon>
        <taxon>Rosaceae</taxon>
        <taxon>Rosoideae</taxon>
        <taxon>Rosoideae incertae sedis</taxon>
        <taxon>Rosa</taxon>
    </lineage>
</organism>
<dbReference type="InterPro" id="IPR040720">
    <property type="entry name" value="GH81_C"/>
</dbReference>
<evidence type="ECO:0000256" key="5">
    <source>
        <dbReference type="ARBA" id="ARBA00023277"/>
    </source>
</evidence>
<name>A0A2P6R2D1_ROSCH</name>
<sequence length="747" mass="84499">MIGFPEGHESYGKSKESLQVNFDTSDAGIDQATHSIGPDDKEKDGNCDGSGESGNRSRKGPIEENLYKDDDASDFGKIFAGIPEVSVFYWNVNLIAACVRFGDKKSGRQMFDNILCSNVISWDAILSDYFQNEDHMEVKHIFHNMQGLDVYWNATIAGLLVNSQDKEAFTYSKKVRQHEMLPTQFSYAPILSCCSKLASSFQERQSTASLTLMKILLAKVFEMETDGGFANNLEKMCLFIARRFEIMEGNAPISWKDMETNLFALSVVVEVHLQESQILDFSVIMQLVMILSTRPLDELKGIMCINVHSSLGDIDDSYSKCISVFQTIARPLLLFLAATLLLNNVERDENLIAALASSLGKDCSGCIKIGELDQSCKNIYLCHEQFKALVRSNLYICKWFGLSVICVQGLTLLLAIILKAIGLCHYYDGDDDYILERFSLLNYSPHGVFSITTDGSKNDAWHVLMIIFGDYLWTMSDQPKDNILIGDIELPRVLAIFISALVLGGTNDQLFWYYKSKIMKYLKELAKVFDIKSQLETLVDYQVRPPQKKICSSFMVDFILLPFTSSFCSLHLQLDAKRVKTSQHSPTLYRIAEIRVKNLKVLAIEKYLRDAIESWLDGILGENGSYEIKWGGNFTKQGSLDYGADFGFGLYIDHHYYLGYFLYGISVLAKIELEWGMRYKPQVDSLAADSMNLDKRTGFHYSLGRLFLKLEVKFQLKRGGVVRTQFYDLQVQVCIEAHNSSFGCESP</sequence>
<dbReference type="GO" id="GO:0000272">
    <property type="term" value="P:polysaccharide catabolic process"/>
    <property type="evidence" value="ECO:0007669"/>
    <property type="project" value="UniProtKB-KW"/>
</dbReference>
<gene>
    <name evidence="11" type="ORF">RchiOBHm_Chr4g0437621</name>
</gene>
<dbReference type="GO" id="GO:0052861">
    <property type="term" value="F:endo-1,3(4)-beta-glucanase activity"/>
    <property type="evidence" value="ECO:0007669"/>
    <property type="project" value="InterPro"/>
</dbReference>
<dbReference type="InterPro" id="IPR011990">
    <property type="entry name" value="TPR-like_helical_dom_sf"/>
</dbReference>
<dbReference type="Gramene" id="PRQ40586">
    <property type="protein sequence ID" value="PRQ40586"/>
    <property type="gene ID" value="RchiOBHm_Chr4g0437621"/>
</dbReference>
<evidence type="ECO:0000256" key="2">
    <source>
        <dbReference type="ARBA" id="ARBA00010730"/>
    </source>
</evidence>
<dbReference type="Gene3D" id="1.25.40.10">
    <property type="entry name" value="Tetratricopeptide repeat domain"/>
    <property type="match status" value="1"/>
</dbReference>
<dbReference type="EC" id="3.2.1.39" evidence="3"/>
<evidence type="ECO:0000313" key="12">
    <source>
        <dbReference type="Proteomes" id="UP000238479"/>
    </source>
</evidence>
<dbReference type="EMBL" id="PDCK01000042">
    <property type="protein sequence ID" value="PRQ40586.1"/>
    <property type="molecule type" value="Genomic_DNA"/>
</dbReference>
<evidence type="ECO:0000256" key="3">
    <source>
        <dbReference type="ARBA" id="ARBA00012780"/>
    </source>
</evidence>
<evidence type="ECO:0000313" key="11">
    <source>
        <dbReference type="EMBL" id="PRQ40586.1"/>
    </source>
</evidence>